<dbReference type="Gene3D" id="3.55.50.10">
    <property type="entry name" value="Baseplate protein-like domains"/>
    <property type="match status" value="1"/>
</dbReference>
<dbReference type="OrthoDB" id="5482463at2"/>
<feature type="region of interest" description="Disordered" evidence="4">
    <location>
        <begin position="485"/>
        <end position="509"/>
    </location>
</feature>
<keyword evidence="8" id="KW-1185">Reference proteome</keyword>
<protein>
    <submittedName>
        <fullName evidence="7">Phage-related baseplate assembly protein</fullName>
    </submittedName>
</protein>
<sequence length="778" mass="84013">MSETDDQPVRLRFFCDSDSETQWEVSGLQLSERFNEPYQLRVELRTQDSLAEPIAMLGASVTVTVERGSLTRDLCGIVERVEDGINQRDHVVSTLTVVPAMIALAHRKTSRIFQDMTIPDILAEVFNEALGPYERSVNTDFLTGDYSPQEYTVQYRESDLDFVDRLMEEYGIVYCFKHADDVETLTLIDDPAAYEDLISYGNDDGTLPVVLRGDGSGTEENIHAFHRESKLRPSVARTAVFDWLSPGPAQLAEDDTVSDLGFANGAELGPEREDYEHEEPSTLYGYRSEGLDFAAVEDQVRLRRVVHQRDATRCVGMSTATGLSPGMKFELVDHPHTYLEGQYLVVAVEHSAGNYAAAAGGEAESQDSYNNRFECVPIDLEWRPARKTPRPRIPAMQTATVVGPSGEEIHTDEHGRIKVQFHWDRDGASDEASSCFIRVVQPWAGNGWGFVFLPRIGMEVAVTFVDGDPDRPVVTGCLYNGANTPPYPLPDDKTKSTIKSESSPGGGGFNELRLEDAAGSEEIYIHAQKDLNEVVLNDHNTTVGNNQTNNVDVDQTQTVHGNQSETVDGDQEMTVGGKRTVHVKGDFEETVDGTETRTVTGAVTETFGASETRDIGADITETVGGGVTRTITGDVADTVSGSLTETITGGITTTTPGNLAITATGGINMTTTGSMLVTATGGFTVLAPGGTKTVDVDFWKFGGGQGDAFSWQLALVGAKTDIVGLAVATTGTKVEACNIAISACMAEMSNDAMAIESKGQAVALGAIGIWSFGLSSLL</sequence>
<feature type="domain" description="Gp5/Type VI secretion system Vgr protein OB-fold" evidence="5">
    <location>
        <begin position="411"/>
        <end position="479"/>
    </location>
</feature>
<comment type="similarity">
    <text evidence="2">Belongs to the VgrG protein family.</text>
</comment>
<dbReference type="SUPFAM" id="SSF69349">
    <property type="entry name" value="Phage fibre proteins"/>
    <property type="match status" value="1"/>
</dbReference>
<name>A0A2S9XRZ9_9BACT</name>
<dbReference type="PANTHER" id="PTHR32305:SF15">
    <property type="entry name" value="PROTEIN RHSA-RELATED"/>
    <property type="match status" value="1"/>
</dbReference>
<proteinExistence type="inferred from homology"/>
<comment type="subcellular location">
    <subcellularLocation>
        <location evidence="1">Secreted</location>
    </subcellularLocation>
</comment>
<evidence type="ECO:0000313" key="8">
    <source>
        <dbReference type="Proteomes" id="UP000237968"/>
    </source>
</evidence>
<dbReference type="AlphaFoldDB" id="A0A2S9XRZ9"/>
<dbReference type="InterPro" id="IPR006533">
    <property type="entry name" value="T6SS_Vgr_RhsGE"/>
</dbReference>
<dbReference type="SUPFAM" id="SSF69279">
    <property type="entry name" value="Phage tail proteins"/>
    <property type="match status" value="2"/>
</dbReference>
<reference evidence="7 8" key="1">
    <citation type="submission" date="2018-03" db="EMBL/GenBank/DDBJ databases">
        <title>Draft Genome Sequences of the Obligatory Marine Myxobacteria Enhygromyxa salina SWB005.</title>
        <authorList>
            <person name="Poehlein A."/>
            <person name="Moghaddam J.A."/>
            <person name="Harms H."/>
            <person name="Alanjari M."/>
            <person name="Koenig G.M."/>
            <person name="Daniel R."/>
            <person name="Schaeberle T.F."/>
        </authorList>
    </citation>
    <scope>NUCLEOTIDE SEQUENCE [LARGE SCALE GENOMIC DNA]</scope>
    <source>
        <strain evidence="7 8">SWB005</strain>
    </source>
</reference>
<comment type="caution">
    <text evidence="7">The sequence shown here is derived from an EMBL/GenBank/DDBJ whole genome shotgun (WGS) entry which is preliminary data.</text>
</comment>
<gene>
    <name evidence="7" type="ORF">ENSA5_38730</name>
</gene>
<dbReference type="Gene3D" id="2.30.110.50">
    <property type="match status" value="1"/>
</dbReference>
<dbReference type="InterPro" id="IPR054030">
    <property type="entry name" value="Gp5_Vgr_C"/>
</dbReference>
<dbReference type="NCBIfam" id="TIGR01646">
    <property type="entry name" value="vgr_GE"/>
    <property type="match status" value="1"/>
</dbReference>
<dbReference type="Pfam" id="PF05954">
    <property type="entry name" value="Phage_GPD"/>
    <property type="match status" value="1"/>
</dbReference>
<evidence type="ECO:0000256" key="3">
    <source>
        <dbReference type="ARBA" id="ARBA00022525"/>
    </source>
</evidence>
<evidence type="ECO:0000313" key="7">
    <source>
        <dbReference type="EMBL" id="PRP95520.1"/>
    </source>
</evidence>
<dbReference type="Pfam" id="PF22178">
    <property type="entry name" value="Gp5_trimer_C"/>
    <property type="match status" value="1"/>
</dbReference>
<dbReference type="InterPro" id="IPR037026">
    <property type="entry name" value="Vgr_OB-fold_dom_sf"/>
</dbReference>
<evidence type="ECO:0000256" key="4">
    <source>
        <dbReference type="SAM" id="MobiDB-lite"/>
    </source>
</evidence>
<feature type="domain" description="Gp5/Type VI secretion system Vgr C-terminal trimerisation" evidence="6">
    <location>
        <begin position="496"/>
        <end position="602"/>
    </location>
</feature>
<accession>A0A2S9XRZ9</accession>
<dbReference type="Gene3D" id="4.10.220.110">
    <property type="match status" value="1"/>
</dbReference>
<evidence type="ECO:0000256" key="2">
    <source>
        <dbReference type="ARBA" id="ARBA00005558"/>
    </source>
</evidence>
<dbReference type="NCBIfam" id="TIGR03361">
    <property type="entry name" value="VI_Rhs_Vgr"/>
    <property type="match status" value="1"/>
</dbReference>
<dbReference type="EMBL" id="PVNK01000169">
    <property type="protein sequence ID" value="PRP95520.1"/>
    <property type="molecule type" value="Genomic_DNA"/>
</dbReference>
<evidence type="ECO:0000259" key="5">
    <source>
        <dbReference type="Pfam" id="PF04717"/>
    </source>
</evidence>
<dbReference type="Pfam" id="PF04717">
    <property type="entry name" value="Phage_base_V"/>
    <property type="match status" value="1"/>
</dbReference>
<dbReference type="InterPro" id="IPR006531">
    <property type="entry name" value="Gp5/Vgr_OB"/>
</dbReference>
<dbReference type="SUPFAM" id="SSF69255">
    <property type="entry name" value="gp5 N-terminal domain-like"/>
    <property type="match status" value="1"/>
</dbReference>
<evidence type="ECO:0000259" key="6">
    <source>
        <dbReference type="Pfam" id="PF22178"/>
    </source>
</evidence>
<dbReference type="GO" id="GO:0005576">
    <property type="term" value="C:extracellular region"/>
    <property type="evidence" value="ECO:0007669"/>
    <property type="project" value="UniProtKB-SubCell"/>
</dbReference>
<dbReference type="Proteomes" id="UP000237968">
    <property type="component" value="Unassembled WGS sequence"/>
</dbReference>
<dbReference type="InterPro" id="IPR050708">
    <property type="entry name" value="T6SS_VgrG/RHS"/>
</dbReference>
<evidence type="ECO:0000256" key="1">
    <source>
        <dbReference type="ARBA" id="ARBA00004613"/>
    </source>
</evidence>
<organism evidence="7 8">
    <name type="scientific">Enhygromyxa salina</name>
    <dbReference type="NCBI Taxonomy" id="215803"/>
    <lineage>
        <taxon>Bacteria</taxon>
        <taxon>Pseudomonadati</taxon>
        <taxon>Myxococcota</taxon>
        <taxon>Polyangia</taxon>
        <taxon>Nannocystales</taxon>
        <taxon>Nannocystaceae</taxon>
        <taxon>Enhygromyxa</taxon>
    </lineage>
</organism>
<keyword evidence="3" id="KW-0964">Secreted</keyword>
<dbReference type="PANTHER" id="PTHR32305">
    <property type="match status" value="1"/>
</dbReference>
<dbReference type="RefSeq" id="WP_106393188.1">
    <property type="nucleotide sequence ID" value="NZ_PVNK01000169.1"/>
</dbReference>
<dbReference type="InterPro" id="IPR017847">
    <property type="entry name" value="T6SS_RhsGE_Vgr_subset"/>
</dbReference>
<dbReference type="Gene3D" id="2.40.50.230">
    <property type="entry name" value="Gp5 N-terminal domain"/>
    <property type="match status" value="1"/>
</dbReference>